<name>A0ABW4QBK9_9MICC</name>
<dbReference type="PANTHER" id="PTHR10151">
    <property type="entry name" value="ECTONUCLEOTIDE PYROPHOSPHATASE/PHOSPHODIESTERASE"/>
    <property type="match status" value="1"/>
</dbReference>
<sequence>MESLIEHREPLPAAPPYGSSTVAEVFTSAAAALGLDSASGPFLNALGLPEAARVCVVVVDGLGSALLKKRGGHAPFLRRHLESARTLHSAFPSTTAASLASLGTGLAPGKHGLVGYDVLDPEQGKVVNMLGGWDPGVDPLQWQPYPSVFEQAAGQLPVVSVSLPKFADSAMTRAALRGGSYVAAGTLQARVRGAHEQLAASDRALVYLYLNEMDKVGHRHGCGSAEWGNQLEDVDSAIRTLAARVPSDTLLLLTADHGMVDVDVDQRHDFSTEPQLIDGVAHTAGEPRMLHLYFEPGLSARGQERLIEAWREAYGRLAWIFTRDQAVDAGLFGEVDQRVLPRIGDLMIAAREPIALYDRRRTSASAMEVVGQHGSLTRAEREVPLLTLNRPGGKGPRG</sequence>
<keyword evidence="2" id="KW-1185">Reference proteome</keyword>
<dbReference type="PANTHER" id="PTHR10151:SF120">
    <property type="entry name" value="BIS(5'-ADENOSYL)-TRIPHOSPHATASE"/>
    <property type="match status" value="1"/>
</dbReference>
<dbReference type="InterPro" id="IPR002591">
    <property type="entry name" value="Phosphodiest/P_Trfase"/>
</dbReference>
<dbReference type="Pfam" id="PF01663">
    <property type="entry name" value="Phosphodiest"/>
    <property type="match status" value="1"/>
</dbReference>
<dbReference type="SUPFAM" id="SSF53649">
    <property type="entry name" value="Alkaline phosphatase-like"/>
    <property type="match status" value="1"/>
</dbReference>
<comment type="caution">
    <text evidence="1">The sequence shown here is derived from an EMBL/GenBank/DDBJ whole genome shotgun (WGS) entry which is preliminary data.</text>
</comment>
<dbReference type="EMBL" id="JBHUGA010000067">
    <property type="protein sequence ID" value="MFD1848084.1"/>
    <property type="molecule type" value="Genomic_DNA"/>
</dbReference>
<gene>
    <name evidence="1" type="ORF">ACFSFX_15980</name>
</gene>
<dbReference type="InterPro" id="IPR017850">
    <property type="entry name" value="Alkaline_phosphatase_core_sf"/>
</dbReference>
<evidence type="ECO:0000313" key="2">
    <source>
        <dbReference type="Proteomes" id="UP001597307"/>
    </source>
</evidence>
<evidence type="ECO:0000313" key="1">
    <source>
        <dbReference type="EMBL" id="MFD1848084.1"/>
    </source>
</evidence>
<dbReference type="Gene3D" id="3.40.720.10">
    <property type="entry name" value="Alkaline Phosphatase, subunit A"/>
    <property type="match status" value="1"/>
</dbReference>
<reference evidence="2" key="1">
    <citation type="journal article" date="2019" name="Int. J. Syst. Evol. Microbiol.">
        <title>The Global Catalogue of Microorganisms (GCM) 10K type strain sequencing project: providing services to taxonomists for standard genome sequencing and annotation.</title>
        <authorList>
            <consortium name="The Broad Institute Genomics Platform"/>
            <consortium name="The Broad Institute Genome Sequencing Center for Infectious Disease"/>
            <person name="Wu L."/>
            <person name="Ma J."/>
        </authorList>
    </citation>
    <scope>NUCLEOTIDE SEQUENCE [LARGE SCALE GENOMIC DNA]</scope>
    <source>
        <strain evidence="2">JCM 11496</strain>
    </source>
</reference>
<dbReference type="RefSeq" id="WP_343881528.1">
    <property type="nucleotide sequence ID" value="NZ_BAAAIJ010000059.1"/>
</dbReference>
<dbReference type="Proteomes" id="UP001597307">
    <property type="component" value="Unassembled WGS sequence"/>
</dbReference>
<organism evidence="1 2">
    <name type="scientific">Arthrobacter flavus</name>
    <dbReference type="NCBI Taxonomy" id="95172"/>
    <lineage>
        <taxon>Bacteria</taxon>
        <taxon>Bacillati</taxon>
        <taxon>Actinomycetota</taxon>
        <taxon>Actinomycetes</taxon>
        <taxon>Micrococcales</taxon>
        <taxon>Micrococcaceae</taxon>
        <taxon>Arthrobacter</taxon>
    </lineage>
</organism>
<accession>A0ABW4QBK9</accession>
<proteinExistence type="predicted"/>
<protein>
    <submittedName>
        <fullName evidence="1">Nucleotide pyrophosphatase/phosphodiesterase family protein</fullName>
    </submittedName>
</protein>